<proteinExistence type="predicted"/>
<name>A0ABP5EVJ2_9ACTN</name>
<gene>
    <name evidence="1" type="ORF">GCM10009799_37010</name>
</gene>
<dbReference type="Proteomes" id="UP001501585">
    <property type="component" value="Unassembled WGS sequence"/>
</dbReference>
<sequence>MTECSFWNRTLAAIAGTDRVLLVPASEGGRGVVGLGTRTMAAVLGTGMPPARGAAPARSRVAPAGLPRLVDTALADLLTGVRHADGPARMRLRAQLRRPPTRQVDLGHYTSSWLQYLAREIDDARARLLTPGLDLDVVRDPVLADYLSRGLRDTLSRVSLCVRDIARVLDLASDVAWEAGISTPLPAARQVVGELGDALERVLTRVIDVEPTRVSIVFAEFDFIRDRAQRLVQSHTEVRARVEDLIGAEDAPTGTVVEEDLGVLFRRAYRLHCCAMLLRLLDPDVRENYARPDIQRAQECFAEVRRECGEFFATDLREVDLRGIDLGGVRWGQGTLWPPEHEREIRDRSRLLDDGVFEISEGVGTGPCSNSVS</sequence>
<organism evidence="1 2">
    <name type="scientific">Nocardiopsis rhodophaea</name>
    <dbReference type="NCBI Taxonomy" id="280238"/>
    <lineage>
        <taxon>Bacteria</taxon>
        <taxon>Bacillati</taxon>
        <taxon>Actinomycetota</taxon>
        <taxon>Actinomycetes</taxon>
        <taxon>Streptosporangiales</taxon>
        <taxon>Nocardiopsidaceae</taxon>
        <taxon>Nocardiopsis</taxon>
    </lineage>
</organism>
<evidence type="ECO:0000313" key="2">
    <source>
        <dbReference type="Proteomes" id="UP001501585"/>
    </source>
</evidence>
<comment type="caution">
    <text evidence="1">The sequence shown here is derived from an EMBL/GenBank/DDBJ whole genome shotgun (WGS) entry which is preliminary data.</text>
</comment>
<accession>A0ABP5EVJ2</accession>
<protein>
    <submittedName>
        <fullName evidence="1">Uncharacterized protein</fullName>
    </submittedName>
</protein>
<keyword evidence="2" id="KW-1185">Reference proteome</keyword>
<evidence type="ECO:0000313" key="1">
    <source>
        <dbReference type="EMBL" id="GAA2006114.1"/>
    </source>
</evidence>
<dbReference type="EMBL" id="BAAAPC010000016">
    <property type="protein sequence ID" value="GAA2006114.1"/>
    <property type="molecule type" value="Genomic_DNA"/>
</dbReference>
<reference evidence="2" key="1">
    <citation type="journal article" date="2019" name="Int. J. Syst. Evol. Microbiol.">
        <title>The Global Catalogue of Microorganisms (GCM) 10K type strain sequencing project: providing services to taxonomists for standard genome sequencing and annotation.</title>
        <authorList>
            <consortium name="The Broad Institute Genomics Platform"/>
            <consortium name="The Broad Institute Genome Sequencing Center for Infectious Disease"/>
            <person name="Wu L."/>
            <person name="Ma J."/>
        </authorList>
    </citation>
    <scope>NUCLEOTIDE SEQUENCE [LARGE SCALE GENOMIC DNA]</scope>
    <source>
        <strain evidence="2">JCM 15313</strain>
    </source>
</reference>